<organism evidence="6 7">
    <name type="scientific">Virgisporangium aurantiacum</name>
    <dbReference type="NCBI Taxonomy" id="175570"/>
    <lineage>
        <taxon>Bacteria</taxon>
        <taxon>Bacillati</taxon>
        <taxon>Actinomycetota</taxon>
        <taxon>Actinomycetes</taxon>
        <taxon>Micromonosporales</taxon>
        <taxon>Micromonosporaceae</taxon>
        <taxon>Virgisporangium</taxon>
    </lineage>
</organism>
<dbReference type="Proteomes" id="UP000612585">
    <property type="component" value="Unassembled WGS sequence"/>
</dbReference>
<dbReference type="PROSITE" id="PS52004">
    <property type="entry name" value="KS3_2"/>
    <property type="match status" value="1"/>
</dbReference>
<sequence length="404" mass="41861">MSPVTAVVTGVGVAAPTGLGVEAYWPATLRGELGIRRLTRFDADGYPARLAGEITGFAPADHLPGRLVPQTDRMTQFALAATDWAFADAGVRPAELDPQELGVVTASASGGFEYGQRELENLWSRGPRHVSAYMSFAWFYAVNSGQISIRHNLRGPTGVLVGEQAGGLDAIAQARRQLRKGLRLVVTGGTDGPLSPYGWVAQLCGGRLSRSDRPDRAYLPFDDQACGHVPGEGGAMLIVEDGAAARARGARRYGEIAGYGATFDPHPDSGGEPALRAAAERALADAGAGPGDIGVVFADAAGVRDQDRIEADAITAVFGPAGVPVTAPKAATGRLYAGGAVLDVVTALLALRGRTIPPTMNVAPAPDYGIDLVVDRPRPLDRPAALVLARGAGGFNAAMVLRAA</sequence>
<dbReference type="GO" id="GO:0006633">
    <property type="term" value="P:fatty acid biosynthetic process"/>
    <property type="evidence" value="ECO:0007669"/>
    <property type="project" value="TreeGrafter"/>
</dbReference>
<feature type="domain" description="Ketosynthase family 3 (KS3)" evidence="5">
    <location>
        <begin position="3"/>
        <end position="403"/>
    </location>
</feature>
<dbReference type="Pfam" id="PF02801">
    <property type="entry name" value="Ketoacyl-synt_C"/>
    <property type="match status" value="1"/>
</dbReference>
<dbReference type="CDD" id="cd00832">
    <property type="entry name" value="CLF"/>
    <property type="match status" value="1"/>
</dbReference>
<name>A0A8J3ZEY4_9ACTN</name>
<dbReference type="Gene3D" id="3.40.47.10">
    <property type="match status" value="2"/>
</dbReference>
<dbReference type="InterPro" id="IPR014031">
    <property type="entry name" value="Ketoacyl_synth_C"/>
</dbReference>
<comment type="similarity">
    <text evidence="1 4">Belongs to the thiolase-like superfamily. Beta-ketoacyl-ACP synthases family.</text>
</comment>
<comment type="caution">
    <text evidence="6">The sequence shown here is derived from an EMBL/GenBank/DDBJ whole genome shotgun (WGS) entry which is preliminary data.</text>
</comment>
<evidence type="ECO:0000259" key="5">
    <source>
        <dbReference type="PROSITE" id="PS52004"/>
    </source>
</evidence>
<evidence type="ECO:0000256" key="2">
    <source>
        <dbReference type="ARBA" id="ARBA00022679"/>
    </source>
</evidence>
<accession>A0A8J3ZEY4</accession>
<keyword evidence="3" id="KW-0012">Acyltransferase</keyword>
<keyword evidence="7" id="KW-1185">Reference proteome</keyword>
<dbReference type="InterPro" id="IPR000794">
    <property type="entry name" value="Beta-ketoacyl_synthase"/>
</dbReference>
<dbReference type="InterPro" id="IPR014030">
    <property type="entry name" value="Ketoacyl_synth_N"/>
</dbReference>
<evidence type="ECO:0000256" key="3">
    <source>
        <dbReference type="ARBA" id="ARBA00023315"/>
    </source>
</evidence>
<dbReference type="InterPro" id="IPR016039">
    <property type="entry name" value="Thiolase-like"/>
</dbReference>
<dbReference type="EMBL" id="BOPG01000053">
    <property type="protein sequence ID" value="GIJ60395.1"/>
    <property type="molecule type" value="Genomic_DNA"/>
</dbReference>
<dbReference type="AlphaFoldDB" id="A0A8J3ZEY4"/>
<evidence type="ECO:0000256" key="4">
    <source>
        <dbReference type="RuleBase" id="RU003694"/>
    </source>
</evidence>
<evidence type="ECO:0000313" key="6">
    <source>
        <dbReference type="EMBL" id="GIJ60395.1"/>
    </source>
</evidence>
<reference evidence="6" key="1">
    <citation type="submission" date="2021-01" db="EMBL/GenBank/DDBJ databases">
        <title>Whole genome shotgun sequence of Virgisporangium aurantiacum NBRC 16421.</title>
        <authorList>
            <person name="Komaki H."/>
            <person name="Tamura T."/>
        </authorList>
    </citation>
    <scope>NUCLEOTIDE SEQUENCE</scope>
    <source>
        <strain evidence="6">NBRC 16421</strain>
    </source>
</reference>
<dbReference type="GO" id="GO:0004315">
    <property type="term" value="F:3-oxoacyl-[acyl-carrier-protein] synthase activity"/>
    <property type="evidence" value="ECO:0007669"/>
    <property type="project" value="TreeGrafter"/>
</dbReference>
<protein>
    <submittedName>
        <fullName evidence="6">Actinorhodin polyketide putative beta-ketoacyl synthase 2</fullName>
    </submittedName>
</protein>
<keyword evidence="2 4" id="KW-0808">Transferase</keyword>
<evidence type="ECO:0000313" key="7">
    <source>
        <dbReference type="Proteomes" id="UP000612585"/>
    </source>
</evidence>
<dbReference type="SUPFAM" id="SSF53901">
    <property type="entry name" value="Thiolase-like"/>
    <property type="match status" value="2"/>
</dbReference>
<dbReference type="PANTHER" id="PTHR11712">
    <property type="entry name" value="POLYKETIDE SYNTHASE-RELATED"/>
    <property type="match status" value="1"/>
</dbReference>
<dbReference type="InterPro" id="IPR020841">
    <property type="entry name" value="PKS_Beta-ketoAc_synthase_dom"/>
</dbReference>
<evidence type="ECO:0000256" key="1">
    <source>
        <dbReference type="ARBA" id="ARBA00008467"/>
    </source>
</evidence>
<dbReference type="Pfam" id="PF00109">
    <property type="entry name" value="ketoacyl-synt"/>
    <property type="match status" value="1"/>
</dbReference>
<dbReference type="RefSeq" id="WP_204004630.1">
    <property type="nucleotide sequence ID" value="NZ_BOPG01000053.1"/>
</dbReference>
<gene>
    <name evidence="6" type="ORF">Vau01_079110</name>
</gene>
<proteinExistence type="inferred from homology"/>
<dbReference type="PANTHER" id="PTHR11712:SF322">
    <property type="entry name" value="POLYKETIDE BETA-KETOACYL SYNTHASE 2-RELATED"/>
    <property type="match status" value="1"/>
</dbReference>